<sequence>MIFGVVGALSCVSFDAFFNLRYSTGLSIIESFRVIFALCLLWSCFDLIQVACRYSKQSHSQNIITLLIFITLSITNYKMHLVSSASYSAGEITIGLEQLYNEGDQCIGIAFSRD</sequence>
<reference evidence="1 2" key="1">
    <citation type="submission" date="2018-11" db="EMBL/GenBank/DDBJ databases">
        <title>Genomic Encyclopedia of Type Strains, Phase IV (KMG-IV): sequencing the most valuable type-strain genomes for metagenomic binning, comparative biology and taxonomic classification.</title>
        <authorList>
            <person name="Goeker M."/>
        </authorList>
    </citation>
    <scope>NUCLEOTIDE SEQUENCE [LARGE SCALE GENOMIC DNA]</scope>
    <source>
        <strain evidence="1 2">DSM 100316</strain>
    </source>
</reference>
<comment type="caution">
    <text evidence="1">The sequence shown here is derived from an EMBL/GenBank/DDBJ whole genome shotgun (WGS) entry which is preliminary data.</text>
</comment>
<dbReference type="EMBL" id="RKHR01000008">
    <property type="protein sequence ID" value="ROR97876.1"/>
    <property type="molecule type" value="Genomic_DNA"/>
</dbReference>
<dbReference type="Proteomes" id="UP000275394">
    <property type="component" value="Unassembled WGS sequence"/>
</dbReference>
<name>A0A3N2DDN0_9GAMM</name>
<dbReference type="AlphaFoldDB" id="A0A3N2DDN0"/>
<organism evidence="1 2">
    <name type="scientific">Sinobacterium caligoides</name>
    <dbReference type="NCBI Taxonomy" id="933926"/>
    <lineage>
        <taxon>Bacteria</taxon>
        <taxon>Pseudomonadati</taxon>
        <taxon>Pseudomonadota</taxon>
        <taxon>Gammaproteobacteria</taxon>
        <taxon>Cellvibrionales</taxon>
        <taxon>Spongiibacteraceae</taxon>
        <taxon>Sinobacterium</taxon>
    </lineage>
</organism>
<evidence type="ECO:0000313" key="2">
    <source>
        <dbReference type="Proteomes" id="UP000275394"/>
    </source>
</evidence>
<proteinExistence type="predicted"/>
<accession>A0A3N2DDN0</accession>
<protein>
    <submittedName>
        <fullName evidence="1">Uncharacterized protein</fullName>
    </submittedName>
</protein>
<keyword evidence="2" id="KW-1185">Reference proteome</keyword>
<gene>
    <name evidence="1" type="ORF">EDC56_3543</name>
</gene>
<evidence type="ECO:0000313" key="1">
    <source>
        <dbReference type="EMBL" id="ROR97876.1"/>
    </source>
</evidence>